<feature type="transmembrane region" description="Helical" evidence="2">
    <location>
        <begin position="337"/>
        <end position="360"/>
    </location>
</feature>
<evidence type="ECO:0000313" key="7">
    <source>
        <dbReference type="Proteomes" id="UP000242687"/>
    </source>
</evidence>
<evidence type="ECO:0000256" key="3">
    <source>
        <dbReference type="SAM" id="SignalP"/>
    </source>
</evidence>
<dbReference type="PANTHER" id="PTHR34220:SF7">
    <property type="entry name" value="SENSOR HISTIDINE KINASE YPDA"/>
    <property type="match status" value="1"/>
</dbReference>
<dbReference type="Gene3D" id="3.30.565.10">
    <property type="entry name" value="Histidine kinase-like ATPase, C-terminal domain"/>
    <property type="match status" value="1"/>
</dbReference>
<organism evidence="6 7">
    <name type="scientific">Mucilaginibacter auburnensis</name>
    <dbReference type="NCBI Taxonomy" id="1457233"/>
    <lineage>
        <taxon>Bacteria</taxon>
        <taxon>Pseudomonadati</taxon>
        <taxon>Bacteroidota</taxon>
        <taxon>Sphingobacteriia</taxon>
        <taxon>Sphingobacteriales</taxon>
        <taxon>Sphingobacteriaceae</taxon>
        <taxon>Mucilaginibacter</taxon>
    </lineage>
</organism>
<feature type="chain" id="PRO_5014173457" evidence="3">
    <location>
        <begin position="20"/>
        <end position="572"/>
    </location>
</feature>
<name>A0A2H9VQ50_9SPHI</name>
<evidence type="ECO:0000256" key="2">
    <source>
        <dbReference type="SAM" id="Phobius"/>
    </source>
</evidence>
<dbReference type="SUPFAM" id="SSF55874">
    <property type="entry name" value="ATPase domain of HSP90 chaperone/DNA topoisomerase II/histidine kinase"/>
    <property type="match status" value="1"/>
</dbReference>
<feature type="domain" description="Signal transduction histidine kinase internal region" evidence="5">
    <location>
        <begin position="379"/>
        <end position="454"/>
    </location>
</feature>
<keyword evidence="7" id="KW-1185">Reference proteome</keyword>
<dbReference type="Proteomes" id="UP000242687">
    <property type="component" value="Unassembled WGS sequence"/>
</dbReference>
<dbReference type="Pfam" id="PF06580">
    <property type="entry name" value="His_kinase"/>
    <property type="match status" value="1"/>
</dbReference>
<dbReference type="PROSITE" id="PS51257">
    <property type="entry name" value="PROKAR_LIPOPROTEIN"/>
    <property type="match status" value="1"/>
</dbReference>
<dbReference type="PANTHER" id="PTHR34220">
    <property type="entry name" value="SENSOR HISTIDINE KINASE YPDA"/>
    <property type="match status" value="1"/>
</dbReference>
<dbReference type="EMBL" id="PGFJ01000002">
    <property type="protein sequence ID" value="PJJ80468.1"/>
    <property type="molecule type" value="Genomic_DNA"/>
</dbReference>
<protein>
    <submittedName>
        <fullName evidence="6">Histidine kinase</fullName>
    </submittedName>
</protein>
<feature type="domain" description="Histidine kinase/HSP90-like ATPase" evidence="4">
    <location>
        <begin position="476"/>
        <end position="568"/>
    </location>
</feature>
<feature type="signal peptide" evidence="3">
    <location>
        <begin position="1"/>
        <end position="19"/>
    </location>
</feature>
<comment type="caution">
    <text evidence="6">The sequence shown here is derived from an EMBL/GenBank/DDBJ whole genome shotgun (WGS) entry which is preliminary data.</text>
</comment>
<proteinExistence type="predicted"/>
<keyword evidence="2" id="KW-0472">Membrane</keyword>
<accession>A0A2H9VQ50</accession>
<dbReference type="InterPro" id="IPR003594">
    <property type="entry name" value="HATPase_dom"/>
</dbReference>
<dbReference type="InterPro" id="IPR036890">
    <property type="entry name" value="HATPase_C_sf"/>
</dbReference>
<gene>
    <name evidence="6" type="ORF">CLV57_3619</name>
</gene>
<keyword evidence="2" id="KW-0812">Transmembrane</keyword>
<feature type="coiled-coil region" evidence="1">
    <location>
        <begin position="425"/>
        <end position="452"/>
    </location>
</feature>
<dbReference type="InterPro" id="IPR010559">
    <property type="entry name" value="Sig_transdc_His_kin_internal"/>
</dbReference>
<reference evidence="6 7" key="1">
    <citation type="submission" date="2017-11" db="EMBL/GenBank/DDBJ databases">
        <title>Genomic Encyclopedia of Archaeal and Bacterial Type Strains, Phase II (KMG-II): From Individual Species to Whole Genera.</title>
        <authorList>
            <person name="Goeker M."/>
        </authorList>
    </citation>
    <scope>NUCLEOTIDE SEQUENCE [LARGE SCALE GENOMIC DNA]</scope>
    <source>
        <strain evidence="6 7">DSM 28175</strain>
    </source>
</reference>
<dbReference type="GO" id="GO:0000155">
    <property type="term" value="F:phosphorelay sensor kinase activity"/>
    <property type="evidence" value="ECO:0007669"/>
    <property type="project" value="InterPro"/>
</dbReference>
<evidence type="ECO:0000259" key="4">
    <source>
        <dbReference type="Pfam" id="PF02518"/>
    </source>
</evidence>
<dbReference type="GO" id="GO:0016020">
    <property type="term" value="C:membrane"/>
    <property type="evidence" value="ECO:0007669"/>
    <property type="project" value="InterPro"/>
</dbReference>
<keyword evidence="6" id="KW-0808">Transferase</keyword>
<evidence type="ECO:0000259" key="5">
    <source>
        <dbReference type="Pfam" id="PF06580"/>
    </source>
</evidence>
<dbReference type="AlphaFoldDB" id="A0A2H9VQ50"/>
<sequence>MKRSALILVLITFACTVFAQSTTTVVYKTAEKESQVVTFDGYHKLPLEGLSSVWVSVAASRIDDIRLSMREPVYAHGYKPDPKYPTRKWLPKTPIILGVVYTKKKDNYPPRYTILSLSKSYTGYMMSSENGGVEVVAMGVNESNLSDYRFRAIENDSTVIIPWTVPKLEQKHGAKDAYGYLGKFYFPNKEITVEIVNTKNYNVRDAVVLNWRNHLKPEITSIIGYIKGKGSNTINLGLRPPIHISADALEAVNISFKDHQTIPYDIYWVMNSSKYHSKTDTACIRIGLRENTFSLSNEYFAVPGSYKILVYPVGTKDENRKRSVTFKVDSVAVYNKYYSVIQIVPYVLLALLAFGIYYMFNKRRLRKLRRQKEVANLKLGSVRAQLNPHFMFNALTSIQNLMHQQDTSGANHYLSKFADLTRQVLNATTAELISLEDELKIIEDSLQIEQLRFGFAYNVNVDENINIANTEVPAMLMQPFIENAAKHGVSNKLHNGKIDINIARQQNDLLLVITDNGSGFNTQNNVATGFGLKISRERIALLNQLYKEQPITLQIGSDANGTKITILLSDWL</sequence>
<keyword evidence="3" id="KW-0732">Signal</keyword>
<dbReference type="OrthoDB" id="9809670at2"/>
<keyword evidence="2" id="KW-1133">Transmembrane helix</keyword>
<dbReference type="InterPro" id="IPR050640">
    <property type="entry name" value="Bact_2-comp_sensor_kinase"/>
</dbReference>
<evidence type="ECO:0000256" key="1">
    <source>
        <dbReference type="SAM" id="Coils"/>
    </source>
</evidence>
<dbReference type="Pfam" id="PF02518">
    <property type="entry name" value="HATPase_c"/>
    <property type="match status" value="1"/>
</dbReference>
<evidence type="ECO:0000313" key="6">
    <source>
        <dbReference type="EMBL" id="PJJ80468.1"/>
    </source>
</evidence>
<keyword evidence="1" id="KW-0175">Coiled coil</keyword>
<keyword evidence="6" id="KW-0418">Kinase</keyword>
<dbReference type="RefSeq" id="WP_100342746.1">
    <property type="nucleotide sequence ID" value="NZ_PGFJ01000002.1"/>
</dbReference>